<evidence type="ECO:0000313" key="4">
    <source>
        <dbReference type="Proteomes" id="UP001551210"/>
    </source>
</evidence>
<feature type="region of interest" description="Disordered" evidence="1">
    <location>
        <begin position="44"/>
        <end position="64"/>
    </location>
</feature>
<feature type="compositionally biased region" description="Low complexity" evidence="1">
    <location>
        <begin position="328"/>
        <end position="339"/>
    </location>
</feature>
<feature type="transmembrane region" description="Helical" evidence="2">
    <location>
        <begin position="411"/>
        <end position="433"/>
    </location>
</feature>
<sequence>MIDSTIPLHDSTPSAIRAERRRIVESVQAHRRLLAKRRAFEASDRQRLNREARERDRAEARHGKALQRIHEKQVKGERSLTGKLNGLDGKRDSQERRALAVLRRESIDQSLRSTHLTASQVNGIGSGLVRDLAAQGVRTAADFRRVSWGKAPNGKGGEVLYIHRTQGRKVHINGIGEHRGRPLMEWRQSALARAESRAPDELPADQRHRIAEIIENERVRLQAELDEAPKLAATARAEAVGVHTEALERLAVAEGEAAEEAARRRAEFDAMAERLLGLQAELSAHVDRFGDLGLRDRRSRSRAFRPLPAAPAVPAPRAPEADSRSEARPASATSGAAAAAPDATALDGVRASLGWLVPMVFFGMTTVLGTGDDATDPLWFRITARLAALAMLADLLRLWVPRRRWRTAGSLPAGTGLLASGVFLGLLSASMFVDPEHSAGGAPWAVAVVSALLLLGGAARRAGTRTPGPTAD</sequence>
<accession>A0ABV3CZP4</accession>
<gene>
    <name evidence="3" type="ORF">AB0A76_17125</name>
</gene>
<keyword evidence="4" id="KW-1185">Reference proteome</keyword>
<evidence type="ECO:0000256" key="2">
    <source>
        <dbReference type="SAM" id="Phobius"/>
    </source>
</evidence>
<protein>
    <submittedName>
        <fullName evidence="3">Uncharacterized protein</fullName>
    </submittedName>
</protein>
<dbReference type="EMBL" id="JBEZAM010000020">
    <property type="protein sequence ID" value="MEU7294918.1"/>
    <property type="molecule type" value="Genomic_DNA"/>
</dbReference>
<name>A0ABV3CZP4_STREX</name>
<evidence type="ECO:0000313" key="3">
    <source>
        <dbReference type="EMBL" id="MEU7294918.1"/>
    </source>
</evidence>
<keyword evidence="2" id="KW-0812">Transmembrane</keyword>
<dbReference type="RefSeq" id="WP_359208609.1">
    <property type="nucleotide sequence ID" value="NZ_JBEZAM010000020.1"/>
</dbReference>
<keyword evidence="2" id="KW-1133">Transmembrane helix</keyword>
<feature type="transmembrane region" description="Helical" evidence="2">
    <location>
        <begin position="378"/>
        <end position="399"/>
    </location>
</feature>
<comment type="caution">
    <text evidence="3">The sequence shown here is derived from an EMBL/GenBank/DDBJ whole genome shotgun (WGS) entry which is preliminary data.</text>
</comment>
<feature type="compositionally biased region" description="Pro residues" evidence="1">
    <location>
        <begin position="308"/>
        <end position="317"/>
    </location>
</feature>
<keyword evidence="2" id="KW-0472">Membrane</keyword>
<feature type="transmembrane region" description="Helical" evidence="2">
    <location>
        <begin position="439"/>
        <end position="459"/>
    </location>
</feature>
<dbReference type="Proteomes" id="UP001551210">
    <property type="component" value="Unassembled WGS sequence"/>
</dbReference>
<organism evidence="3 4">
    <name type="scientific">Streptomyces exfoliatus</name>
    <name type="common">Streptomyces hydrogenans</name>
    <dbReference type="NCBI Taxonomy" id="1905"/>
    <lineage>
        <taxon>Bacteria</taxon>
        <taxon>Bacillati</taxon>
        <taxon>Actinomycetota</taxon>
        <taxon>Actinomycetes</taxon>
        <taxon>Kitasatosporales</taxon>
        <taxon>Streptomycetaceae</taxon>
        <taxon>Streptomyces</taxon>
    </lineage>
</organism>
<feature type="region of interest" description="Disordered" evidence="1">
    <location>
        <begin position="305"/>
        <end position="339"/>
    </location>
</feature>
<evidence type="ECO:0000256" key="1">
    <source>
        <dbReference type="SAM" id="MobiDB-lite"/>
    </source>
</evidence>
<proteinExistence type="predicted"/>
<reference evidence="3 4" key="1">
    <citation type="submission" date="2024-06" db="EMBL/GenBank/DDBJ databases">
        <title>The Natural Products Discovery Center: Release of the First 8490 Sequenced Strains for Exploring Actinobacteria Biosynthetic Diversity.</title>
        <authorList>
            <person name="Kalkreuter E."/>
            <person name="Kautsar S.A."/>
            <person name="Yang D."/>
            <person name="Bader C.D."/>
            <person name="Teijaro C.N."/>
            <person name="Fluegel L."/>
            <person name="Davis C.M."/>
            <person name="Simpson J.R."/>
            <person name="Lauterbach L."/>
            <person name="Steele A.D."/>
            <person name="Gui C."/>
            <person name="Meng S."/>
            <person name="Li G."/>
            <person name="Viehrig K."/>
            <person name="Ye F."/>
            <person name="Su P."/>
            <person name="Kiefer A.F."/>
            <person name="Nichols A."/>
            <person name="Cepeda A.J."/>
            <person name="Yan W."/>
            <person name="Fan B."/>
            <person name="Jiang Y."/>
            <person name="Adhikari A."/>
            <person name="Zheng C.-J."/>
            <person name="Schuster L."/>
            <person name="Cowan T.M."/>
            <person name="Smanski M.J."/>
            <person name="Chevrette M.G."/>
            <person name="De Carvalho L.P.S."/>
            <person name="Shen B."/>
        </authorList>
    </citation>
    <scope>NUCLEOTIDE SEQUENCE [LARGE SCALE GENOMIC DNA]</scope>
    <source>
        <strain evidence="3 4">NPDC045705</strain>
    </source>
</reference>